<dbReference type="CDD" id="cd12797">
    <property type="entry name" value="M23_peptidase"/>
    <property type="match status" value="1"/>
</dbReference>
<dbReference type="InterPro" id="IPR050570">
    <property type="entry name" value="Cell_wall_metabolism_enzyme"/>
</dbReference>
<dbReference type="AlphaFoldDB" id="A0A1G7KFH0"/>
<dbReference type="OrthoDB" id="5245088at2"/>
<dbReference type="GO" id="GO:0004222">
    <property type="term" value="F:metalloendopeptidase activity"/>
    <property type="evidence" value="ECO:0007669"/>
    <property type="project" value="TreeGrafter"/>
</dbReference>
<reference evidence="3 4" key="1">
    <citation type="submission" date="2016-10" db="EMBL/GenBank/DDBJ databases">
        <authorList>
            <person name="de Groot N.N."/>
        </authorList>
    </citation>
    <scope>NUCLEOTIDE SEQUENCE [LARGE SCALE GENOMIC DNA]</scope>
    <source>
        <strain evidence="3 4">CGMCC 4.3143</strain>
    </source>
</reference>
<keyword evidence="1" id="KW-0732">Signal</keyword>
<dbReference type="PANTHER" id="PTHR21666">
    <property type="entry name" value="PEPTIDASE-RELATED"/>
    <property type="match status" value="1"/>
</dbReference>
<dbReference type="Proteomes" id="UP000198967">
    <property type="component" value="Unassembled WGS sequence"/>
</dbReference>
<sequence length="191" mass="19050">MAAAGLVGALAISGAGGGVAAAAPLPQAEVEVVEGGLGVGGGGNGAERAPVVEYGWPLRPAPAVARRFEEPPFRYGRGHRGADLAAAPGQAVLAARAGEVVFAGPVAGRGVVSVLHPDGLRTTYEPVAATVAVGVRVGLGDPIGTLEPGHAGCPVAACLHWGLRRGSGTAADYLDPLVLLRPRYVRLLPLP</sequence>
<dbReference type="InterPro" id="IPR016047">
    <property type="entry name" value="M23ase_b-sheet_dom"/>
</dbReference>
<organism evidence="3 4">
    <name type="scientific">Pseudonocardia oroxyli</name>
    <dbReference type="NCBI Taxonomy" id="366584"/>
    <lineage>
        <taxon>Bacteria</taxon>
        <taxon>Bacillati</taxon>
        <taxon>Actinomycetota</taxon>
        <taxon>Actinomycetes</taxon>
        <taxon>Pseudonocardiales</taxon>
        <taxon>Pseudonocardiaceae</taxon>
        <taxon>Pseudonocardia</taxon>
    </lineage>
</organism>
<name>A0A1G7KFH0_PSEOR</name>
<proteinExistence type="predicted"/>
<dbReference type="InterPro" id="IPR011055">
    <property type="entry name" value="Dup_hybrid_motif"/>
</dbReference>
<dbReference type="Gene3D" id="2.70.70.10">
    <property type="entry name" value="Glucose Permease (Domain IIA)"/>
    <property type="match status" value="1"/>
</dbReference>
<gene>
    <name evidence="3" type="ORF">SAMN05216377_104331</name>
</gene>
<accession>A0A1G7KFH0</accession>
<dbReference type="SUPFAM" id="SSF51261">
    <property type="entry name" value="Duplicated hybrid motif"/>
    <property type="match status" value="1"/>
</dbReference>
<evidence type="ECO:0000313" key="3">
    <source>
        <dbReference type="EMBL" id="SDF36038.1"/>
    </source>
</evidence>
<keyword evidence="4" id="KW-1185">Reference proteome</keyword>
<dbReference type="Pfam" id="PF01551">
    <property type="entry name" value="Peptidase_M23"/>
    <property type="match status" value="1"/>
</dbReference>
<evidence type="ECO:0000313" key="4">
    <source>
        <dbReference type="Proteomes" id="UP000198967"/>
    </source>
</evidence>
<protein>
    <submittedName>
        <fullName evidence="3">Peptidase family M23</fullName>
    </submittedName>
</protein>
<dbReference type="EMBL" id="FNBE01000004">
    <property type="protein sequence ID" value="SDF36038.1"/>
    <property type="molecule type" value="Genomic_DNA"/>
</dbReference>
<evidence type="ECO:0000256" key="1">
    <source>
        <dbReference type="ARBA" id="ARBA00022729"/>
    </source>
</evidence>
<feature type="domain" description="M23ase beta-sheet core" evidence="2">
    <location>
        <begin position="78"/>
        <end position="166"/>
    </location>
</feature>
<dbReference type="PANTHER" id="PTHR21666:SF289">
    <property type="entry name" value="L-ALA--D-GLU ENDOPEPTIDASE"/>
    <property type="match status" value="1"/>
</dbReference>
<dbReference type="STRING" id="366584.SAMN05216377_104331"/>
<evidence type="ECO:0000259" key="2">
    <source>
        <dbReference type="Pfam" id="PF01551"/>
    </source>
</evidence>